<accession>A0A1Y2G9B4</accession>
<feature type="region of interest" description="Disordered" evidence="1">
    <location>
        <begin position="88"/>
        <end position="113"/>
    </location>
</feature>
<sequence length="113" mass="12782">MPLCQMYAFQLYLSRDNITELFEDNQHSPETAVAALSELPEKPIVRGNTPELQQQGLDKAIYANSRYGSVLRRTAKSFADWATSSWCALGGAGSRRPTPLSKRTTERNEYKKR</sequence>
<dbReference type="EMBL" id="MCFF01000054">
    <property type="protein sequence ID" value="ORZ04794.1"/>
    <property type="molecule type" value="Genomic_DNA"/>
</dbReference>
<feature type="compositionally biased region" description="Basic and acidic residues" evidence="1">
    <location>
        <begin position="103"/>
        <end position="113"/>
    </location>
</feature>
<gene>
    <name evidence="2" type="ORF">BCR41DRAFT_191383</name>
</gene>
<dbReference type="AlphaFoldDB" id="A0A1Y2G9B4"/>
<dbReference type="GeneID" id="33561666"/>
<dbReference type="STRING" id="64571.A0A1Y2G9B4"/>
<evidence type="ECO:0000256" key="1">
    <source>
        <dbReference type="SAM" id="MobiDB-lite"/>
    </source>
</evidence>
<reference evidence="2 3" key="1">
    <citation type="submission" date="2016-07" db="EMBL/GenBank/DDBJ databases">
        <title>Pervasive Adenine N6-methylation of Active Genes in Fungi.</title>
        <authorList>
            <consortium name="DOE Joint Genome Institute"/>
            <person name="Mondo S.J."/>
            <person name="Dannebaum R.O."/>
            <person name="Kuo R.C."/>
            <person name="Labutti K."/>
            <person name="Haridas S."/>
            <person name="Kuo A."/>
            <person name="Salamov A."/>
            <person name="Ahrendt S.R."/>
            <person name="Lipzen A."/>
            <person name="Sullivan W."/>
            <person name="Andreopoulos W.B."/>
            <person name="Clum A."/>
            <person name="Lindquist E."/>
            <person name="Daum C."/>
            <person name="Ramamoorthy G.K."/>
            <person name="Gryganskyi A."/>
            <person name="Culley D."/>
            <person name="Magnuson J.K."/>
            <person name="James T.Y."/>
            <person name="O'Malley M.A."/>
            <person name="Stajich J.E."/>
            <person name="Spatafora J.W."/>
            <person name="Visel A."/>
            <person name="Grigoriev I.V."/>
        </authorList>
    </citation>
    <scope>NUCLEOTIDE SEQUENCE [LARGE SCALE GENOMIC DNA]</scope>
    <source>
        <strain evidence="2 3">NRRL 3116</strain>
    </source>
</reference>
<organism evidence="2 3">
    <name type="scientific">Lobosporangium transversale</name>
    <dbReference type="NCBI Taxonomy" id="64571"/>
    <lineage>
        <taxon>Eukaryota</taxon>
        <taxon>Fungi</taxon>
        <taxon>Fungi incertae sedis</taxon>
        <taxon>Mucoromycota</taxon>
        <taxon>Mortierellomycotina</taxon>
        <taxon>Mortierellomycetes</taxon>
        <taxon>Mortierellales</taxon>
        <taxon>Mortierellaceae</taxon>
        <taxon>Lobosporangium</taxon>
    </lineage>
</organism>
<evidence type="ECO:0000313" key="2">
    <source>
        <dbReference type="EMBL" id="ORZ04794.1"/>
    </source>
</evidence>
<dbReference type="OrthoDB" id="10009520at2759"/>
<keyword evidence="3" id="KW-1185">Reference proteome</keyword>
<proteinExistence type="predicted"/>
<dbReference type="RefSeq" id="XP_021876731.1">
    <property type="nucleotide sequence ID" value="XM_022019821.1"/>
</dbReference>
<evidence type="ECO:0000313" key="3">
    <source>
        <dbReference type="Proteomes" id="UP000193648"/>
    </source>
</evidence>
<comment type="caution">
    <text evidence="2">The sequence shown here is derived from an EMBL/GenBank/DDBJ whole genome shotgun (WGS) entry which is preliminary data.</text>
</comment>
<name>A0A1Y2G9B4_9FUNG</name>
<dbReference type="Proteomes" id="UP000193648">
    <property type="component" value="Unassembled WGS sequence"/>
</dbReference>
<dbReference type="Gene3D" id="1.20.120.1750">
    <property type="match status" value="1"/>
</dbReference>
<protein>
    <submittedName>
        <fullName evidence="2">Uncharacterized protein</fullName>
    </submittedName>
</protein>
<dbReference type="InParanoid" id="A0A1Y2G9B4"/>